<dbReference type="InterPro" id="IPR012338">
    <property type="entry name" value="Beta-lactam/transpept-like"/>
</dbReference>
<evidence type="ECO:0000313" key="3">
    <source>
        <dbReference type="Proteomes" id="UP000198915"/>
    </source>
</evidence>
<dbReference type="EMBL" id="FORT01000002">
    <property type="protein sequence ID" value="SFJ22219.1"/>
    <property type="molecule type" value="Genomic_DNA"/>
</dbReference>
<dbReference type="InterPro" id="IPR050789">
    <property type="entry name" value="Diverse_Enzym_Activities"/>
</dbReference>
<dbReference type="STRING" id="1884381.SAMN05518846_102412"/>
<reference evidence="3" key="1">
    <citation type="submission" date="2016-10" db="EMBL/GenBank/DDBJ databases">
        <authorList>
            <person name="Varghese N."/>
            <person name="Submissions S."/>
        </authorList>
    </citation>
    <scope>NUCLEOTIDE SEQUENCE [LARGE SCALE GENOMIC DNA]</scope>
    <source>
        <strain evidence="3">OK042</strain>
    </source>
</reference>
<dbReference type="Gene3D" id="3.40.710.10">
    <property type="entry name" value="DD-peptidase/beta-lactamase superfamily"/>
    <property type="match status" value="1"/>
</dbReference>
<accession>A0A1I3PLI3</accession>
<dbReference type="PANTHER" id="PTHR43283:SF7">
    <property type="entry name" value="BETA-LACTAMASE-RELATED DOMAIN-CONTAINING PROTEIN"/>
    <property type="match status" value="1"/>
</dbReference>
<organism evidence="2 3">
    <name type="scientific">Brevibacillus centrosporus</name>
    <dbReference type="NCBI Taxonomy" id="54910"/>
    <lineage>
        <taxon>Bacteria</taxon>
        <taxon>Bacillati</taxon>
        <taxon>Bacillota</taxon>
        <taxon>Bacilli</taxon>
        <taxon>Bacillales</taxon>
        <taxon>Paenibacillaceae</taxon>
        <taxon>Brevibacillus</taxon>
    </lineage>
</organism>
<dbReference type="RefSeq" id="WP_092266895.1">
    <property type="nucleotide sequence ID" value="NZ_FORT01000002.1"/>
</dbReference>
<evidence type="ECO:0000259" key="1">
    <source>
        <dbReference type="Pfam" id="PF00144"/>
    </source>
</evidence>
<dbReference type="PANTHER" id="PTHR43283">
    <property type="entry name" value="BETA-LACTAMASE-RELATED"/>
    <property type="match status" value="1"/>
</dbReference>
<feature type="domain" description="Beta-lactamase-related" evidence="1">
    <location>
        <begin position="28"/>
        <end position="321"/>
    </location>
</feature>
<evidence type="ECO:0000313" key="2">
    <source>
        <dbReference type="EMBL" id="SFJ22219.1"/>
    </source>
</evidence>
<dbReference type="Pfam" id="PF00144">
    <property type="entry name" value="Beta-lactamase"/>
    <property type="match status" value="1"/>
</dbReference>
<sequence>MDLRQTLTKQFNPLVSHVECTFEHVIGSGAALMVIHRDEIVMETYWGKQSLEQAAREVQADTQFHAASVRKSYIGYAAAYAVTCGAIASIDDQVMKYLPHLDEERMTGTTIRHLLTHTHGLHGTYTGEIVREFPAGSSWAYRGVGIDMLAQIVKRTTGKTIAQIVQEQVFQPLGFVETGWRAQMDPKMVEVIRKPDDVSWYTSTSTEGDKMNLYVSARELAYWGYFHLKKGFVDGKQLVPREVIDLATTVQSPPLQDKDLPQNGFLWFVKDLPADKTEIGERVPRGSYQILGYTGVTLLVIPEHEFVAVRMFNSFGSPPGYDYLGDVRGFGDCAMRCLLES</sequence>
<protein>
    <submittedName>
        <fullName evidence="2">CubicO group peptidase, beta-lactamase class C family</fullName>
    </submittedName>
</protein>
<keyword evidence="3" id="KW-1185">Reference proteome</keyword>
<dbReference type="SUPFAM" id="SSF56601">
    <property type="entry name" value="beta-lactamase/transpeptidase-like"/>
    <property type="match status" value="1"/>
</dbReference>
<dbReference type="InterPro" id="IPR001466">
    <property type="entry name" value="Beta-lactam-related"/>
</dbReference>
<dbReference type="Proteomes" id="UP000198915">
    <property type="component" value="Unassembled WGS sequence"/>
</dbReference>
<dbReference type="AlphaFoldDB" id="A0A1I3PLI3"/>
<name>A0A1I3PLI3_9BACL</name>
<gene>
    <name evidence="2" type="ORF">SAMN05518846_102412</name>
</gene>
<proteinExistence type="predicted"/>